<evidence type="ECO:0000313" key="2">
    <source>
        <dbReference type="Proteomes" id="UP000281521"/>
    </source>
</evidence>
<organism evidence="1 2">
    <name type="scientific">Escherichia coli</name>
    <dbReference type="NCBI Taxonomy" id="562"/>
    <lineage>
        <taxon>Bacteria</taxon>
        <taxon>Pseudomonadati</taxon>
        <taxon>Pseudomonadota</taxon>
        <taxon>Gammaproteobacteria</taxon>
        <taxon>Enterobacterales</taxon>
        <taxon>Enterobacteriaceae</taxon>
        <taxon>Escherichia</taxon>
    </lineage>
</organism>
<sequence length="96" mass="10912">MVKNMSTIVLIIMKSVTVVTYSMDLNKEQHHWVILSSKTLNYECEPGVSQEVYRALDVRFLNSLDNRKTQSTLSCVHTLPCVRGSSLQLQILENPS</sequence>
<dbReference type="AlphaFoldDB" id="A0A3P5ER15"/>
<gene>
    <name evidence="1" type="ORF">BANRA_03168</name>
</gene>
<accession>A0A3P5ER15</accession>
<reference evidence="1 2" key="1">
    <citation type="submission" date="2018-10" db="EMBL/GenBank/DDBJ databases">
        <authorList>
            <person name="Noll B N."/>
        </authorList>
    </citation>
    <scope>NUCLEOTIDE SEQUENCE [LARGE SCALE GENOMIC DNA]</scope>
    <source>
        <strain evidence="1">Ecoli022</strain>
    </source>
</reference>
<proteinExistence type="predicted"/>
<protein>
    <submittedName>
        <fullName evidence="1">Uncharacterized protein</fullName>
    </submittedName>
</protein>
<dbReference type="Proteomes" id="UP000281521">
    <property type="component" value="Unassembled WGS sequence"/>
</dbReference>
<dbReference type="EMBL" id="UWXJ01000001">
    <property type="protein sequence ID" value="VCY84492.1"/>
    <property type="molecule type" value="Genomic_DNA"/>
</dbReference>
<name>A0A3P5ER15_ECOLX</name>
<evidence type="ECO:0000313" key="1">
    <source>
        <dbReference type="EMBL" id="VCY84492.1"/>
    </source>
</evidence>